<evidence type="ECO:0000259" key="2">
    <source>
        <dbReference type="PROSITE" id="PS50011"/>
    </source>
</evidence>
<dbReference type="Gene3D" id="1.10.510.10">
    <property type="entry name" value="Transferase(Phosphotransferase) domain 1"/>
    <property type="match status" value="1"/>
</dbReference>
<comment type="caution">
    <text evidence="3">The sequence shown here is derived from an EMBL/GenBank/DDBJ whole genome shotgun (WGS) entry which is preliminary data.</text>
</comment>
<dbReference type="Pfam" id="PF00069">
    <property type="entry name" value="Pkinase"/>
    <property type="match status" value="1"/>
</dbReference>
<keyword evidence="4" id="KW-1185">Reference proteome</keyword>
<feature type="domain" description="Protein kinase" evidence="2">
    <location>
        <begin position="152"/>
        <end position="438"/>
    </location>
</feature>
<dbReference type="InterPro" id="IPR008266">
    <property type="entry name" value="Tyr_kinase_AS"/>
</dbReference>
<dbReference type="PROSITE" id="PS50011">
    <property type="entry name" value="PROTEIN_KINASE_DOM"/>
    <property type="match status" value="1"/>
</dbReference>
<protein>
    <submittedName>
        <fullName evidence="3">Inactive serine/threonine-protein kinase VRK3</fullName>
    </submittedName>
</protein>
<name>A0AAW1ATF9_CROAD</name>
<dbReference type="GO" id="GO:0004672">
    <property type="term" value="F:protein kinase activity"/>
    <property type="evidence" value="ECO:0007669"/>
    <property type="project" value="InterPro"/>
</dbReference>
<dbReference type="EMBL" id="JAOTOJ010000014">
    <property type="protein sequence ID" value="KAK9393245.1"/>
    <property type="molecule type" value="Genomic_DNA"/>
</dbReference>
<evidence type="ECO:0000313" key="4">
    <source>
        <dbReference type="Proteomes" id="UP001474421"/>
    </source>
</evidence>
<feature type="region of interest" description="Disordered" evidence="1">
    <location>
        <begin position="610"/>
        <end position="667"/>
    </location>
</feature>
<accession>A0AAW1ATF9</accession>
<feature type="compositionally biased region" description="Basic residues" evidence="1">
    <location>
        <begin position="520"/>
        <end position="550"/>
    </location>
</feature>
<feature type="region of interest" description="Disordered" evidence="1">
    <location>
        <begin position="504"/>
        <end position="589"/>
    </location>
</feature>
<dbReference type="InterPro" id="IPR000719">
    <property type="entry name" value="Prot_kinase_dom"/>
</dbReference>
<keyword evidence="3" id="KW-0418">Kinase</keyword>
<dbReference type="InterPro" id="IPR050235">
    <property type="entry name" value="CK1_Ser-Thr_kinase"/>
</dbReference>
<feature type="compositionally biased region" description="Gly residues" evidence="1">
    <location>
        <begin position="552"/>
        <end position="574"/>
    </location>
</feature>
<feature type="region of interest" description="Disordered" evidence="1">
    <location>
        <begin position="98"/>
        <end position="122"/>
    </location>
</feature>
<dbReference type="PANTHER" id="PTHR11909">
    <property type="entry name" value="CASEIN KINASE-RELATED"/>
    <property type="match status" value="1"/>
</dbReference>
<reference evidence="3 4" key="1">
    <citation type="journal article" date="2024" name="Proc. Natl. Acad. Sci. U.S.A.">
        <title>The genetic regulatory architecture and epigenomic basis for age-related changes in rattlesnake venom.</title>
        <authorList>
            <person name="Hogan M.P."/>
            <person name="Holding M.L."/>
            <person name="Nystrom G.S."/>
            <person name="Colston T.J."/>
            <person name="Bartlett D.A."/>
            <person name="Mason A.J."/>
            <person name="Ellsworth S.A."/>
            <person name="Rautsaw R.M."/>
            <person name="Lawrence K.C."/>
            <person name="Strickland J.L."/>
            <person name="He B."/>
            <person name="Fraser P."/>
            <person name="Margres M.J."/>
            <person name="Gilbert D.M."/>
            <person name="Gibbs H.L."/>
            <person name="Parkinson C.L."/>
            <person name="Rokyta D.R."/>
        </authorList>
    </citation>
    <scope>NUCLEOTIDE SEQUENCE [LARGE SCALE GENOMIC DNA]</scope>
    <source>
        <strain evidence="3">DRR0105</strain>
    </source>
</reference>
<sequence length="719" mass="79454">MKSGGAAGKRRPRAEEGDAAAKRSRGPGTGMVNFCPQCGQKVEEMFHFCPACGGRLPVQEEEPMQITPSPSLNELNRDVQAELPQSPDKKKVRIFFPNKGMSPIPSPQGSTTSVSPKAKGKAAIRSPKKERCLCLKPLPEREILTDLNNKEWMIWKLLSQSDRGLMYEARLTSERSPKHKYTLKLDTKEGKLFNEQNFLQRAAKKVTVEKWKKQYLMPFLGIPECIGFGVHGNSYRFLVFPELGRSLQSILDDNESKMEEKAVLQLAVRLLDVLEYLHENEYTHGDLAAENIYVNPADLTVVTLADFSFAFRYSPGGKHVPQRDCSRTPHEGNLEFISLDSHRGAAPSRRSDLESLGYCLVKWLCGALPWSAELADPCVVLEEKERCKADIIKSPRQSSGWGALPESIKNYLQQVMTLEYEEKPNYEELRIGPQSSTLAFRKLNAKRNGEQEWIISLASRVLKNAQESNSLESLGACSFSATEEAKEGPPDALSIQDRRHIWSGKRLFSPGATGSDQLGWRRRTRRKGGRRRRTRRRRRKGGRTRRRRGRGTGDGGGGRGPGGGGGGGREIGGGGRKRTRRRGALGRKAFGSPARRLCVSPTNACSLRVSGEGLSRRSVPASLPPSFPPRLVLESRNGNGVGSRGNRRRTRGGEARSAAGLSRQTAALCSSKQPAGHLWGKQAGSRHPVLMLSSAVCSSYASREEDWQAGGLSGRSRDK</sequence>
<dbReference type="AlphaFoldDB" id="A0AAW1ATF9"/>
<evidence type="ECO:0000256" key="1">
    <source>
        <dbReference type="SAM" id="MobiDB-lite"/>
    </source>
</evidence>
<feature type="region of interest" description="Disordered" evidence="1">
    <location>
        <begin position="1"/>
        <end position="32"/>
    </location>
</feature>
<dbReference type="PROSITE" id="PS00109">
    <property type="entry name" value="PROTEIN_KINASE_TYR"/>
    <property type="match status" value="1"/>
</dbReference>
<dbReference type="SMART" id="SM00220">
    <property type="entry name" value="S_TKc"/>
    <property type="match status" value="1"/>
</dbReference>
<dbReference type="InterPro" id="IPR011009">
    <property type="entry name" value="Kinase-like_dom_sf"/>
</dbReference>
<dbReference type="GO" id="GO:0005524">
    <property type="term" value="F:ATP binding"/>
    <property type="evidence" value="ECO:0007669"/>
    <property type="project" value="InterPro"/>
</dbReference>
<feature type="compositionally biased region" description="Basic residues" evidence="1">
    <location>
        <begin position="575"/>
        <end position="585"/>
    </location>
</feature>
<gene>
    <name evidence="3" type="ORF">NXF25_016507</name>
</gene>
<proteinExistence type="predicted"/>
<evidence type="ECO:0000313" key="3">
    <source>
        <dbReference type="EMBL" id="KAK9393245.1"/>
    </source>
</evidence>
<organism evidence="3 4">
    <name type="scientific">Crotalus adamanteus</name>
    <name type="common">Eastern diamondback rattlesnake</name>
    <dbReference type="NCBI Taxonomy" id="8729"/>
    <lineage>
        <taxon>Eukaryota</taxon>
        <taxon>Metazoa</taxon>
        <taxon>Chordata</taxon>
        <taxon>Craniata</taxon>
        <taxon>Vertebrata</taxon>
        <taxon>Euteleostomi</taxon>
        <taxon>Lepidosauria</taxon>
        <taxon>Squamata</taxon>
        <taxon>Bifurcata</taxon>
        <taxon>Unidentata</taxon>
        <taxon>Episquamata</taxon>
        <taxon>Toxicofera</taxon>
        <taxon>Serpentes</taxon>
        <taxon>Colubroidea</taxon>
        <taxon>Viperidae</taxon>
        <taxon>Crotalinae</taxon>
        <taxon>Crotalus</taxon>
    </lineage>
</organism>
<keyword evidence="3" id="KW-0808">Transferase</keyword>
<dbReference type="Proteomes" id="UP001474421">
    <property type="component" value="Unassembled WGS sequence"/>
</dbReference>
<dbReference type="SUPFAM" id="SSF56112">
    <property type="entry name" value="Protein kinase-like (PK-like)"/>
    <property type="match status" value="1"/>
</dbReference>